<dbReference type="SUPFAM" id="SSF51735">
    <property type="entry name" value="NAD(P)-binding Rossmann-fold domains"/>
    <property type="match status" value="1"/>
</dbReference>
<evidence type="ECO:0000313" key="3">
    <source>
        <dbReference type="Proteomes" id="UP000319383"/>
    </source>
</evidence>
<dbReference type="InterPro" id="IPR013785">
    <property type="entry name" value="Aldolase_TIM"/>
</dbReference>
<name>A0A517ZW60_9PLAN</name>
<dbReference type="EMBL" id="CP036276">
    <property type="protein sequence ID" value="QDU46737.1"/>
    <property type="molecule type" value="Genomic_DNA"/>
</dbReference>
<gene>
    <name evidence="2" type="primary">aroE_3</name>
    <name evidence="2" type="ORF">Mal52_52590</name>
</gene>
<dbReference type="InterPro" id="IPR001381">
    <property type="entry name" value="DHquinase_I"/>
</dbReference>
<dbReference type="RefSeq" id="WP_145379223.1">
    <property type="nucleotide sequence ID" value="NZ_CP036276.1"/>
</dbReference>
<sequence length="485" mass="53720">MICIPIAPESHTLARADLYNAEPQCDVVEIRLDCLHKTPNVAKLIEGRRKPVMISCRRQEDGGSWNRDEAERVTVLRQAIADGPEFVDIDVDIAGKIPRYGPTMRIVSFTHSQGSLPDLKTIYQRACDADADMVRFTAPTPTLEAAWPLLLALNFQGKAPVIVSGTGDAGLTLALTSCKLGSPFIYAALEQGMEVQEGQVSVRILEETYRWRDISQQTHLVAVMGFEAPQTKTVRALNAAFAYSHLNIRCLPVETQLLERMMQMLEKLHIKAALLDPKNRETMLRLADHIEKSAEISQQADMLLKSDKGWTAYSTLWRSALKALETTLGPARGDQKPLDHRNVLVVGANSTARAAIYASKRRDTILSITAGDDKRAQLLSQLFNLRYVPTANVFSTLCDVIISTESEFEQGKKTKLPASFLRDSMAVMDLDGMPQDTPFIKEARSRFCKVVEPVKISVEQLASQFTAISGQPAPLEVLETALKAE</sequence>
<protein>
    <submittedName>
        <fullName evidence="2">Shikimate dehydrogenase</fullName>
        <ecNumber evidence="2">1.1.1.25</ecNumber>
    </submittedName>
</protein>
<dbReference type="Pfam" id="PF01487">
    <property type="entry name" value="DHquinase_I"/>
    <property type="match status" value="1"/>
</dbReference>
<dbReference type="Gene3D" id="3.20.20.70">
    <property type="entry name" value="Aldolase class I"/>
    <property type="match status" value="1"/>
</dbReference>
<dbReference type="PANTHER" id="PTHR21089:SF1">
    <property type="entry name" value="BIFUNCTIONAL 3-DEHYDROQUINATE DEHYDRATASE_SHIKIMATE DEHYDROGENASE, CHLOROPLASTIC"/>
    <property type="match status" value="1"/>
</dbReference>
<reference evidence="2 3" key="1">
    <citation type="submission" date="2019-02" db="EMBL/GenBank/DDBJ databases">
        <title>Deep-cultivation of Planctomycetes and their phenomic and genomic characterization uncovers novel biology.</title>
        <authorList>
            <person name="Wiegand S."/>
            <person name="Jogler M."/>
            <person name="Boedeker C."/>
            <person name="Pinto D."/>
            <person name="Vollmers J."/>
            <person name="Rivas-Marin E."/>
            <person name="Kohn T."/>
            <person name="Peeters S.H."/>
            <person name="Heuer A."/>
            <person name="Rast P."/>
            <person name="Oberbeckmann S."/>
            <person name="Bunk B."/>
            <person name="Jeske O."/>
            <person name="Meyerdierks A."/>
            <person name="Storesund J.E."/>
            <person name="Kallscheuer N."/>
            <person name="Luecker S."/>
            <person name="Lage O.M."/>
            <person name="Pohl T."/>
            <person name="Merkel B.J."/>
            <person name="Hornburger P."/>
            <person name="Mueller R.-W."/>
            <person name="Bruemmer F."/>
            <person name="Labrenz M."/>
            <person name="Spormann A.M."/>
            <person name="Op den Camp H."/>
            <person name="Overmann J."/>
            <person name="Amann R."/>
            <person name="Jetten M.S.M."/>
            <person name="Mascher T."/>
            <person name="Medema M.H."/>
            <person name="Devos D.P."/>
            <person name="Kaster A.-K."/>
            <person name="Ovreas L."/>
            <person name="Rohde M."/>
            <person name="Galperin M.Y."/>
            <person name="Jogler C."/>
        </authorList>
    </citation>
    <scope>NUCLEOTIDE SEQUENCE [LARGE SCALE GENOMIC DNA]</scope>
    <source>
        <strain evidence="2 3">Mal52</strain>
    </source>
</reference>
<dbReference type="Proteomes" id="UP000319383">
    <property type="component" value="Chromosome"/>
</dbReference>
<dbReference type="GO" id="GO:0009423">
    <property type="term" value="P:chorismate biosynthetic process"/>
    <property type="evidence" value="ECO:0007669"/>
    <property type="project" value="TreeGrafter"/>
</dbReference>
<organism evidence="2 3">
    <name type="scientific">Symmachiella dynata</name>
    <dbReference type="NCBI Taxonomy" id="2527995"/>
    <lineage>
        <taxon>Bacteria</taxon>
        <taxon>Pseudomonadati</taxon>
        <taxon>Planctomycetota</taxon>
        <taxon>Planctomycetia</taxon>
        <taxon>Planctomycetales</taxon>
        <taxon>Planctomycetaceae</taxon>
        <taxon>Symmachiella</taxon>
    </lineage>
</organism>
<evidence type="ECO:0000256" key="1">
    <source>
        <dbReference type="ARBA" id="ARBA00023002"/>
    </source>
</evidence>
<proteinExistence type="predicted"/>
<dbReference type="GO" id="GO:0005829">
    <property type="term" value="C:cytosol"/>
    <property type="evidence" value="ECO:0007669"/>
    <property type="project" value="TreeGrafter"/>
</dbReference>
<dbReference type="SUPFAM" id="SSF51569">
    <property type="entry name" value="Aldolase"/>
    <property type="match status" value="1"/>
</dbReference>
<dbReference type="CDD" id="cd00502">
    <property type="entry name" value="DHQase_I"/>
    <property type="match status" value="1"/>
</dbReference>
<dbReference type="Gene3D" id="3.40.50.720">
    <property type="entry name" value="NAD(P)-binding Rossmann-like Domain"/>
    <property type="match status" value="1"/>
</dbReference>
<keyword evidence="1 2" id="KW-0560">Oxidoreductase</keyword>
<dbReference type="InterPro" id="IPR036291">
    <property type="entry name" value="NAD(P)-bd_dom_sf"/>
</dbReference>
<dbReference type="GO" id="GO:0019632">
    <property type="term" value="P:shikimate metabolic process"/>
    <property type="evidence" value="ECO:0007669"/>
    <property type="project" value="TreeGrafter"/>
</dbReference>
<dbReference type="GO" id="GO:0004764">
    <property type="term" value="F:shikimate 3-dehydrogenase (NADP+) activity"/>
    <property type="evidence" value="ECO:0007669"/>
    <property type="project" value="UniProtKB-EC"/>
</dbReference>
<evidence type="ECO:0000313" key="2">
    <source>
        <dbReference type="EMBL" id="QDU46737.1"/>
    </source>
</evidence>
<dbReference type="Gene3D" id="3.40.50.10860">
    <property type="entry name" value="Leucine Dehydrogenase, chain A, domain 1"/>
    <property type="match status" value="1"/>
</dbReference>
<dbReference type="AlphaFoldDB" id="A0A517ZW60"/>
<accession>A0A517ZW60</accession>
<dbReference type="InterPro" id="IPR022893">
    <property type="entry name" value="Shikimate_DH_fam"/>
</dbReference>
<dbReference type="GO" id="GO:0050661">
    <property type="term" value="F:NADP binding"/>
    <property type="evidence" value="ECO:0007669"/>
    <property type="project" value="TreeGrafter"/>
</dbReference>
<dbReference type="SUPFAM" id="SSF53223">
    <property type="entry name" value="Aminoacid dehydrogenase-like, N-terminal domain"/>
    <property type="match status" value="1"/>
</dbReference>
<keyword evidence="3" id="KW-1185">Reference proteome</keyword>
<dbReference type="PANTHER" id="PTHR21089">
    <property type="entry name" value="SHIKIMATE DEHYDROGENASE"/>
    <property type="match status" value="1"/>
</dbReference>
<dbReference type="EC" id="1.1.1.25" evidence="2"/>
<dbReference type="GO" id="GO:0003855">
    <property type="term" value="F:3-dehydroquinate dehydratase activity"/>
    <property type="evidence" value="ECO:0007669"/>
    <property type="project" value="InterPro"/>
</dbReference>
<dbReference type="KEGG" id="sdyn:Mal52_52590"/>
<dbReference type="InterPro" id="IPR046346">
    <property type="entry name" value="Aminoacid_DH-like_N_sf"/>
</dbReference>